<feature type="compositionally biased region" description="Polar residues" evidence="1">
    <location>
        <begin position="60"/>
        <end position="71"/>
    </location>
</feature>
<evidence type="ECO:0000313" key="3">
    <source>
        <dbReference type="Proteomes" id="UP000272622"/>
    </source>
</evidence>
<dbReference type="Proteomes" id="UP000272622">
    <property type="component" value="Chromosome"/>
</dbReference>
<reference evidence="2 3" key="1">
    <citation type="submission" date="2018-12" db="EMBL/GenBank/DDBJ databases">
        <authorList>
            <person name="Li S."/>
            <person name="Yang R."/>
            <person name="Chen G."/>
            <person name="Zou L."/>
            <person name="Zhang C."/>
            <person name="Chen Y."/>
            <person name="Liu Z."/>
            <person name="Li Y."/>
            <person name="Yan Y."/>
            <person name="Huang M."/>
            <person name="Chen T."/>
        </authorList>
    </citation>
    <scope>NUCLEOTIDE SEQUENCE [LARGE SCALE GENOMIC DNA]</scope>
    <source>
        <strain evidence="2 3">2014</strain>
    </source>
</reference>
<evidence type="ECO:0000256" key="1">
    <source>
        <dbReference type="SAM" id="MobiDB-lite"/>
    </source>
</evidence>
<proteinExistence type="predicted"/>
<protein>
    <submittedName>
        <fullName evidence="2">Uncharacterized protein</fullName>
    </submittedName>
</protein>
<feature type="region of interest" description="Disordered" evidence="1">
    <location>
        <begin position="45"/>
        <end position="75"/>
    </location>
</feature>
<sequence length="151" mass="17421">MEDLDVWWHGAPVLKPEFKRVLMTYREGDKATLFDDAEVSLTYRPPEEPRLDIMPRDPRSTGSSPLSTHSRQNPEDEVYAVYFGDRDGDGLHRVPDKLRTFISNLIIGDIIKYNGTWINIIDKRYDYSAPTSGAPSGFMDLMVMYRSFNRV</sequence>
<dbReference type="EMBL" id="CP034337">
    <property type="protein sequence ID" value="AZL71885.1"/>
    <property type="molecule type" value="Genomic_DNA"/>
</dbReference>
<gene>
    <name evidence="2" type="ORF">EI693_01725</name>
</gene>
<keyword evidence="3" id="KW-1185">Reference proteome</keyword>
<organism evidence="2 3">
    <name type="scientific">Pseudomonas oryziphila</name>
    <dbReference type="NCBI Taxonomy" id="2894079"/>
    <lineage>
        <taxon>Bacteria</taxon>
        <taxon>Pseudomonadati</taxon>
        <taxon>Pseudomonadota</taxon>
        <taxon>Gammaproteobacteria</taxon>
        <taxon>Pseudomonadales</taxon>
        <taxon>Pseudomonadaceae</taxon>
        <taxon>Pseudomonas</taxon>
    </lineage>
</organism>
<dbReference type="RefSeq" id="WP_125462277.1">
    <property type="nucleotide sequence ID" value="NZ_CP034337.1"/>
</dbReference>
<accession>A0ABN5TAI8</accession>
<evidence type="ECO:0000313" key="2">
    <source>
        <dbReference type="EMBL" id="AZL71885.1"/>
    </source>
</evidence>
<feature type="compositionally biased region" description="Basic and acidic residues" evidence="1">
    <location>
        <begin position="45"/>
        <end position="59"/>
    </location>
</feature>
<name>A0ABN5TAI8_9PSED</name>